<reference evidence="4" key="1">
    <citation type="submission" date="2021-12" db="EMBL/GenBank/DDBJ databases">
        <title>Prjna785345.</title>
        <authorList>
            <person name="Rujirawat T."/>
            <person name="Krajaejun T."/>
        </authorList>
    </citation>
    <scope>NUCLEOTIDE SEQUENCE</scope>
    <source>
        <strain evidence="4">Pi057C3</strain>
    </source>
</reference>
<dbReference type="PROSITE" id="PS50297">
    <property type="entry name" value="ANK_REP_REGION"/>
    <property type="match status" value="1"/>
</dbReference>
<sequence length="134" mass="14689">MSDDALRDAICDGDLELVRRLVDEQGASVNHIDADDGWPVVLWAVKSHRPEILEFLLERGANVHIGDAAGNTALHKAAYLGHGDCVEILLRHGARLSAQNLMRQTARDLAEIFDRKDTSELLATAAQSHPETES</sequence>
<comment type="caution">
    <text evidence="4">The sequence shown here is derived from an EMBL/GenBank/DDBJ whole genome shotgun (WGS) entry which is preliminary data.</text>
</comment>
<dbReference type="PROSITE" id="PS50088">
    <property type="entry name" value="ANK_REPEAT"/>
    <property type="match status" value="2"/>
</dbReference>
<dbReference type="SUPFAM" id="SSF48403">
    <property type="entry name" value="Ankyrin repeat"/>
    <property type="match status" value="1"/>
</dbReference>
<feature type="repeat" description="ANK" evidence="3">
    <location>
        <begin position="36"/>
        <end position="68"/>
    </location>
</feature>
<name>A0AAD5LD72_PYTIN</name>
<dbReference type="SMART" id="SM00248">
    <property type="entry name" value="ANK"/>
    <property type="match status" value="3"/>
</dbReference>
<accession>A0AAD5LD72</accession>
<dbReference type="AlphaFoldDB" id="A0AAD5LD72"/>
<evidence type="ECO:0000256" key="3">
    <source>
        <dbReference type="PROSITE-ProRule" id="PRU00023"/>
    </source>
</evidence>
<evidence type="ECO:0000256" key="2">
    <source>
        <dbReference type="ARBA" id="ARBA00023043"/>
    </source>
</evidence>
<dbReference type="PANTHER" id="PTHR24201:SF15">
    <property type="entry name" value="ANKYRIN REPEAT DOMAIN-CONTAINING PROTEIN 66"/>
    <property type="match status" value="1"/>
</dbReference>
<keyword evidence="2 3" id="KW-0040">ANK repeat</keyword>
<dbReference type="Gene3D" id="1.25.40.20">
    <property type="entry name" value="Ankyrin repeat-containing domain"/>
    <property type="match status" value="2"/>
</dbReference>
<proteinExistence type="predicted"/>
<evidence type="ECO:0000256" key="1">
    <source>
        <dbReference type="ARBA" id="ARBA00022737"/>
    </source>
</evidence>
<keyword evidence="5" id="KW-1185">Reference proteome</keyword>
<dbReference type="Proteomes" id="UP001209570">
    <property type="component" value="Unassembled WGS sequence"/>
</dbReference>
<dbReference type="InterPro" id="IPR036770">
    <property type="entry name" value="Ankyrin_rpt-contain_sf"/>
</dbReference>
<dbReference type="PANTHER" id="PTHR24201">
    <property type="entry name" value="ANK_REP_REGION DOMAIN-CONTAINING PROTEIN"/>
    <property type="match status" value="1"/>
</dbReference>
<organism evidence="4 5">
    <name type="scientific">Pythium insidiosum</name>
    <name type="common">Pythiosis disease agent</name>
    <dbReference type="NCBI Taxonomy" id="114742"/>
    <lineage>
        <taxon>Eukaryota</taxon>
        <taxon>Sar</taxon>
        <taxon>Stramenopiles</taxon>
        <taxon>Oomycota</taxon>
        <taxon>Peronosporomycetes</taxon>
        <taxon>Pythiales</taxon>
        <taxon>Pythiaceae</taxon>
        <taxon>Pythium</taxon>
    </lineage>
</organism>
<protein>
    <recommendedName>
        <fullName evidence="6">Ankyrin repeat domain-containing protein</fullName>
    </recommendedName>
</protein>
<gene>
    <name evidence="4" type="ORF">P43SY_000976</name>
</gene>
<feature type="repeat" description="ANK" evidence="3">
    <location>
        <begin position="69"/>
        <end position="101"/>
    </location>
</feature>
<evidence type="ECO:0008006" key="6">
    <source>
        <dbReference type="Google" id="ProtNLM"/>
    </source>
</evidence>
<dbReference type="EMBL" id="JAKCXM010000274">
    <property type="protein sequence ID" value="KAJ0396917.1"/>
    <property type="molecule type" value="Genomic_DNA"/>
</dbReference>
<dbReference type="InterPro" id="IPR002110">
    <property type="entry name" value="Ankyrin_rpt"/>
</dbReference>
<dbReference type="InterPro" id="IPR050776">
    <property type="entry name" value="Ank_Repeat/CDKN_Inhibitor"/>
</dbReference>
<keyword evidence="1" id="KW-0677">Repeat</keyword>
<dbReference type="Pfam" id="PF12796">
    <property type="entry name" value="Ank_2"/>
    <property type="match status" value="1"/>
</dbReference>
<evidence type="ECO:0000313" key="5">
    <source>
        <dbReference type="Proteomes" id="UP001209570"/>
    </source>
</evidence>
<evidence type="ECO:0000313" key="4">
    <source>
        <dbReference type="EMBL" id="KAJ0396917.1"/>
    </source>
</evidence>